<dbReference type="Gene3D" id="1.20.58.2240">
    <property type="match status" value="1"/>
</dbReference>
<dbReference type="GO" id="GO:0019150">
    <property type="term" value="F:D-ribulokinase activity"/>
    <property type="evidence" value="ECO:0007669"/>
    <property type="project" value="TreeGrafter"/>
</dbReference>
<evidence type="ECO:0000259" key="3">
    <source>
        <dbReference type="Pfam" id="PF02782"/>
    </source>
</evidence>
<proteinExistence type="predicted"/>
<reference evidence="4" key="1">
    <citation type="submission" date="2022-08" db="UniProtKB">
        <authorList>
            <consortium name="EnsemblMetazoa"/>
        </authorList>
    </citation>
    <scope>IDENTIFICATION</scope>
    <source>
        <strain evidence="4">Israel</strain>
    </source>
</reference>
<dbReference type="InterPro" id="IPR043129">
    <property type="entry name" value="ATPase_NBD"/>
</dbReference>
<dbReference type="GO" id="GO:0005737">
    <property type="term" value="C:cytoplasm"/>
    <property type="evidence" value="ECO:0007669"/>
    <property type="project" value="TreeGrafter"/>
</dbReference>
<dbReference type="EMBL" id="AJVK01015839">
    <property type="status" value="NOT_ANNOTATED_CDS"/>
    <property type="molecule type" value="Genomic_DNA"/>
</dbReference>
<feature type="domain" description="Carbohydrate kinase FGGY C-terminal" evidence="3">
    <location>
        <begin position="113"/>
        <end position="320"/>
    </location>
</feature>
<dbReference type="VEuPathDB" id="VectorBase:PPAPM1_003922"/>
<protein>
    <recommendedName>
        <fullName evidence="3">Carbohydrate kinase FGGY C-terminal domain-containing protein</fullName>
    </recommendedName>
</protein>
<dbReference type="PANTHER" id="PTHR43435:SF4">
    <property type="entry name" value="FGGY CARBOHYDRATE KINASE DOMAIN-CONTAINING PROTEIN"/>
    <property type="match status" value="1"/>
</dbReference>
<keyword evidence="5" id="KW-1185">Reference proteome</keyword>
<evidence type="ECO:0000313" key="4">
    <source>
        <dbReference type="EnsemblMetazoa" id="PPAI008452-PA"/>
    </source>
</evidence>
<dbReference type="InterPro" id="IPR018485">
    <property type="entry name" value="FGGY_C"/>
</dbReference>
<dbReference type="PANTHER" id="PTHR43435">
    <property type="entry name" value="RIBULOKINASE"/>
    <property type="match status" value="1"/>
</dbReference>
<keyword evidence="1" id="KW-0808">Transferase</keyword>
<dbReference type="Pfam" id="PF02782">
    <property type="entry name" value="FGGY_C"/>
    <property type="match status" value="1"/>
</dbReference>
<dbReference type="GO" id="GO:0019321">
    <property type="term" value="P:pentose metabolic process"/>
    <property type="evidence" value="ECO:0007669"/>
    <property type="project" value="TreeGrafter"/>
</dbReference>
<evidence type="ECO:0000313" key="5">
    <source>
        <dbReference type="Proteomes" id="UP000092462"/>
    </source>
</evidence>
<accession>A0A1B0DJM8</accession>
<dbReference type="EnsemblMetazoa" id="PPAI008452-RA">
    <property type="protein sequence ID" value="PPAI008452-PA"/>
    <property type="gene ID" value="PPAI008452"/>
</dbReference>
<dbReference type="Proteomes" id="UP000092462">
    <property type="component" value="Unassembled WGS sequence"/>
</dbReference>
<dbReference type="AlphaFoldDB" id="A0A1B0DJM8"/>
<dbReference type="SUPFAM" id="SSF53067">
    <property type="entry name" value="Actin-like ATPase domain"/>
    <property type="match status" value="1"/>
</dbReference>
<sequence length="373" mass="40791">MRGIAKIFNIYRSLCSMVCKWNYDGQNHSWDSKFLQSADLQHLSAGHKFHHLAGEIVKSPGSPLGGLTTLAAKDLGLMPGTAVGTSVIDAYAGALALLGAETDSGIELREKIALICGTSTCHICVAPEMDFVEGVWGPYKDVLFAGMYAHEAGQSATGKLLDDLLYSHPSYNKICDEIKSRELKDVYEHLNTLLGRLSKEKNIPLHELTADLHVCPDFHGNRSPIADPTRRGMICGLTLNHEPTDLALIYLATVQALAYGTRQILAQFSRKFRAILICGGLSLNPIYVEAHADVCRVPVFIPSEPESVLLGASILGACAAALYQNLPEAAAKMGGKSQRIDPREASYSYHDKKFKVFEKLLKDQAEYRDIMKG</sequence>
<dbReference type="Gene3D" id="3.30.420.40">
    <property type="match status" value="1"/>
</dbReference>
<evidence type="ECO:0000256" key="1">
    <source>
        <dbReference type="ARBA" id="ARBA00022679"/>
    </source>
</evidence>
<keyword evidence="2" id="KW-0418">Kinase</keyword>
<evidence type="ECO:0000256" key="2">
    <source>
        <dbReference type="ARBA" id="ARBA00022777"/>
    </source>
</evidence>
<name>A0A1B0DJM8_PHLPP</name>
<organism evidence="4 5">
    <name type="scientific">Phlebotomus papatasi</name>
    <name type="common">Sandfly</name>
    <dbReference type="NCBI Taxonomy" id="29031"/>
    <lineage>
        <taxon>Eukaryota</taxon>
        <taxon>Metazoa</taxon>
        <taxon>Ecdysozoa</taxon>
        <taxon>Arthropoda</taxon>
        <taxon>Hexapoda</taxon>
        <taxon>Insecta</taxon>
        <taxon>Pterygota</taxon>
        <taxon>Neoptera</taxon>
        <taxon>Endopterygota</taxon>
        <taxon>Diptera</taxon>
        <taxon>Nematocera</taxon>
        <taxon>Psychodoidea</taxon>
        <taxon>Psychodidae</taxon>
        <taxon>Phlebotomus</taxon>
        <taxon>Phlebotomus</taxon>
    </lineage>
</organism>
<dbReference type="VEuPathDB" id="VectorBase:PPAI008452"/>